<proteinExistence type="inferred from homology"/>
<dbReference type="NCBIfam" id="NF001659">
    <property type="entry name" value="PRK00430.1"/>
    <property type="match status" value="1"/>
</dbReference>
<dbReference type="InterPro" id="IPR009057">
    <property type="entry name" value="Homeodomain-like_sf"/>
</dbReference>
<dbReference type="InterPro" id="IPR002197">
    <property type="entry name" value="HTH_Fis"/>
</dbReference>
<organism evidence="5 6">
    <name type="scientific">Glaesserella parasuis ZJ0906</name>
    <dbReference type="NCBI Taxonomy" id="1322346"/>
    <lineage>
        <taxon>Bacteria</taxon>
        <taxon>Pseudomonadati</taxon>
        <taxon>Pseudomonadota</taxon>
        <taxon>Gammaproteobacteria</taxon>
        <taxon>Pasteurellales</taxon>
        <taxon>Pasteurellaceae</taxon>
        <taxon>Glaesserella</taxon>
    </lineage>
</organism>
<dbReference type="AlphaFoldDB" id="A0A806J5P8"/>
<dbReference type="Proteomes" id="UP000014672">
    <property type="component" value="Chromosome"/>
</dbReference>
<evidence type="ECO:0000313" key="5">
    <source>
        <dbReference type="EMBL" id="AGO16794.1"/>
    </source>
</evidence>
<evidence type="ECO:0000256" key="2">
    <source>
        <dbReference type="ARBA" id="ARBA00023125"/>
    </source>
</evidence>
<evidence type="ECO:0000256" key="1">
    <source>
        <dbReference type="ARBA" id="ARBA00008559"/>
    </source>
</evidence>
<reference evidence="5 6" key="1">
    <citation type="journal article" date="2013" name="PLoS ONE">
        <title>Complete Genome Analysis of a Haemophilus parasuis Serovar 12 Strain from China.</title>
        <authorList>
            <person name="Li Y."/>
            <person name="Kwok A.H."/>
            <person name="Jiang J."/>
            <person name="Zou Y."/>
            <person name="Zheng F."/>
            <person name="Chen P."/>
            <person name="Hou C."/>
            <person name="Leung F.C."/>
            <person name="Jiang P."/>
        </authorList>
    </citation>
    <scope>NUCLEOTIDE SEQUENCE [LARGE SCALE GENOMIC DNA]</scope>
    <source>
        <strain evidence="5 6">ZJ0906</strain>
    </source>
</reference>
<feature type="domain" description="DNA binding HTH" evidence="4">
    <location>
        <begin position="55"/>
        <end position="93"/>
    </location>
</feature>
<sequence>MLEQQPTQNPLTVSMLNAQAQQVDRPLRENVKQAVRNYLRNLDGQDPTELYELVLSEIEHPMLDMVMQHTRGNQTRAATMLGINRGTLRKKLKNTVWVNFL</sequence>
<dbReference type="PIRSF" id="PIRSF002097">
    <property type="entry name" value="DNA-binding_Fis"/>
    <property type="match status" value="1"/>
</dbReference>
<evidence type="ECO:0000313" key="6">
    <source>
        <dbReference type="Proteomes" id="UP000014672"/>
    </source>
</evidence>
<evidence type="ECO:0000259" key="4">
    <source>
        <dbReference type="Pfam" id="PF02954"/>
    </source>
</evidence>
<protein>
    <recommendedName>
        <fullName evidence="3">Putative Fis-like DNA-binding protein</fullName>
    </recommendedName>
</protein>
<dbReference type="SUPFAM" id="SSF46689">
    <property type="entry name" value="Homeodomain-like"/>
    <property type="match status" value="1"/>
</dbReference>
<dbReference type="PANTHER" id="PTHR47918:SF1">
    <property type="entry name" value="DNA-BINDING PROTEIN FIS"/>
    <property type="match status" value="1"/>
</dbReference>
<gene>
    <name evidence="5" type="primary">fis</name>
    <name evidence="5" type="ORF">K756_08280</name>
</gene>
<name>A0A806J5P8_GLAPU</name>
<dbReference type="FunFam" id="1.10.10.60:FF:000006">
    <property type="entry name" value="DNA-binding protein Fis"/>
    <property type="match status" value="1"/>
</dbReference>
<dbReference type="EMBL" id="CP005384">
    <property type="protein sequence ID" value="AGO16794.1"/>
    <property type="molecule type" value="Genomic_DNA"/>
</dbReference>
<dbReference type="GO" id="GO:0045893">
    <property type="term" value="P:positive regulation of DNA-templated transcription"/>
    <property type="evidence" value="ECO:0007669"/>
    <property type="project" value="UniProtKB-ARBA"/>
</dbReference>
<dbReference type="PRINTS" id="PR01590">
    <property type="entry name" value="HTHFIS"/>
</dbReference>
<dbReference type="InterPro" id="IPR005412">
    <property type="entry name" value="Fis_DNA-bd"/>
</dbReference>
<dbReference type="KEGG" id="hpaz:K756_08280"/>
<dbReference type="Pfam" id="PF02954">
    <property type="entry name" value="HTH_8"/>
    <property type="match status" value="1"/>
</dbReference>
<accession>A0A806J5P8</accession>
<dbReference type="PRINTS" id="PR01591">
    <property type="entry name" value="DNABINDNGFIS"/>
</dbReference>
<dbReference type="PANTHER" id="PTHR47918">
    <property type="entry name" value="DNA-BINDING PROTEIN FIS"/>
    <property type="match status" value="1"/>
</dbReference>
<dbReference type="GO" id="GO:0043565">
    <property type="term" value="F:sequence-specific DNA binding"/>
    <property type="evidence" value="ECO:0007669"/>
    <property type="project" value="InterPro"/>
</dbReference>
<keyword evidence="2 5" id="KW-0238">DNA-binding</keyword>
<dbReference type="InterPro" id="IPR050207">
    <property type="entry name" value="Trans_regulatory_Fis"/>
</dbReference>
<evidence type="ECO:0000256" key="3">
    <source>
        <dbReference type="ARBA" id="ARBA00029540"/>
    </source>
</evidence>
<dbReference type="Gene3D" id="1.10.10.60">
    <property type="entry name" value="Homeodomain-like"/>
    <property type="match status" value="1"/>
</dbReference>
<comment type="similarity">
    <text evidence="1">Belongs to the transcriptional regulatory Fis family.</text>
</comment>